<dbReference type="UniPathway" id="UPA00122">
    <property type="reaction ID" value="UER00962"/>
</dbReference>
<dbReference type="SUPFAM" id="SSF48179">
    <property type="entry name" value="6-phosphogluconate dehydrogenase C-terminal domain-like"/>
    <property type="match status" value="2"/>
</dbReference>
<dbReference type="InterPro" id="IPR036291">
    <property type="entry name" value="NAD(P)-bd_dom_sf"/>
</dbReference>
<protein>
    <recommendedName>
        <fullName evidence="9">Prephenate dehydrogenase [NADP(+)]</fullName>
        <shortName evidence="9">PRDH</shortName>
        <ecNumber evidence="9">1.3.1.13</ecNumber>
    </recommendedName>
</protein>
<dbReference type="OrthoDB" id="5399569at2759"/>
<dbReference type="GO" id="GO:0004665">
    <property type="term" value="F:prephenate dehydrogenase (NADP+) activity"/>
    <property type="evidence" value="ECO:0007669"/>
    <property type="project" value="UniProtKB-UniRule"/>
</dbReference>
<evidence type="ECO:0000256" key="7">
    <source>
        <dbReference type="ARBA" id="ARBA00051295"/>
    </source>
</evidence>
<evidence type="ECO:0000259" key="10">
    <source>
        <dbReference type="PROSITE" id="PS51176"/>
    </source>
</evidence>
<feature type="domain" description="Prephenate/arogenate dehydrogenase" evidence="10">
    <location>
        <begin position="31"/>
        <end position="313"/>
    </location>
</feature>
<dbReference type="InterPro" id="IPR046825">
    <property type="entry name" value="PDH_C"/>
</dbReference>
<comment type="similarity">
    <text evidence="1 9">Belongs to the prephenate/arogenate dehydrogenase family.</text>
</comment>
<organism evidence="11 12">
    <name type="scientific">Pichia inconspicua</name>
    <dbReference type="NCBI Taxonomy" id="52247"/>
    <lineage>
        <taxon>Eukaryota</taxon>
        <taxon>Fungi</taxon>
        <taxon>Dikarya</taxon>
        <taxon>Ascomycota</taxon>
        <taxon>Saccharomycotina</taxon>
        <taxon>Pichiomycetes</taxon>
        <taxon>Pichiales</taxon>
        <taxon>Pichiaceae</taxon>
        <taxon>Pichia</taxon>
    </lineage>
</organism>
<evidence type="ECO:0000256" key="3">
    <source>
        <dbReference type="ARBA" id="ARBA00022605"/>
    </source>
</evidence>
<evidence type="ECO:0000256" key="1">
    <source>
        <dbReference type="ARBA" id="ARBA00007964"/>
    </source>
</evidence>
<comment type="catalytic activity">
    <reaction evidence="7 9">
        <text>prephenate + NADP(+) = 3-(4-hydroxyphenyl)pyruvate + CO2 + NADPH</text>
        <dbReference type="Rhea" id="RHEA:21640"/>
        <dbReference type="ChEBI" id="CHEBI:16526"/>
        <dbReference type="ChEBI" id="CHEBI:29934"/>
        <dbReference type="ChEBI" id="CHEBI:36242"/>
        <dbReference type="ChEBI" id="CHEBI:57783"/>
        <dbReference type="ChEBI" id="CHEBI:58349"/>
        <dbReference type="EC" id="1.3.1.13"/>
    </reaction>
</comment>
<dbReference type="GO" id="GO:0006571">
    <property type="term" value="P:tyrosine biosynthetic process"/>
    <property type="evidence" value="ECO:0007669"/>
    <property type="project" value="UniProtKB-UniRule"/>
</dbReference>
<dbReference type="InterPro" id="IPR012385">
    <property type="entry name" value="Prephenate_DH_fun"/>
</dbReference>
<dbReference type="InterPro" id="IPR006115">
    <property type="entry name" value="6PGDH_NADP-bd"/>
</dbReference>
<keyword evidence="2 9" id="KW-0827">Tyrosine biosynthesis</keyword>
<dbReference type="STRING" id="52247.A0A4V4NF54"/>
<dbReference type="GO" id="GO:0008977">
    <property type="term" value="F:prephenate dehydrogenase (NAD+) activity"/>
    <property type="evidence" value="ECO:0007669"/>
    <property type="project" value="InterPro"/>
</dbReference>
<evidence type="ECO:0000313" key="11">
    <source>
        <dbReference type="EMBL" id="TID14926.1"/>
    </source>
</evidence>
<sequence>MLLGVQRGWPWTVSNMTVLSEEEIQKLKNTKTIGIIGLGDMGLLYAHRFSEAGWKVCGCDREERYEGLKESMASLLPDVDIYRNGFHVARNSDYIIYSVEAENIEKIVALYGPATKLNAIVGGQTSCKNSEISAFEKYLPSDVEIVSVHSLHGPRVDTTGQPLVLIKHKASQESFDFVESLMSCLKSKHVYLNYEEHDKITADTQAVTHAAFLSMGVAWHNNYEYPWETPKWTGGIENAKINISMRIFSNKWHVYAGLAITNPAAHKQITQYAKSCKELFTLMIQGDEEKLYSRIMEAKKKVFGHLSESHKLLLDDDILQQYSLGKNPPGEKHENSHLSLLSIVDSWSQLNIVPYDHMICSTPLFRIFLGVTEYLFCTPNLLEQCIHVAATNTAFRPDDLSFTMASREWSNIVSYGDFNLYREHFEKTQSFFEPMFPEATKVGNAMIQTINQRVKDRET</sequence>
<dbReference type="Proteomes" id="UP000307173">
    <property type="component" value="Unassembled WGS sequence"/>
</dbReference>
<dbReference type="EMBL" id="SELW01000657">
    <property type="protein sequence ID" value="TID14926.1"/>
    <property type="molecule type" value="Genomic_DNA"/>
</dbReference>
<evidence type="ECO:0000256" key="9">
    <source>
        <dbReference type="PIRNR" id="PIRNR036510"/>
    </source>
</evidence>
<dbReference type="FunFam" id="3.40.50.720:FF:000339">
    <property type="entry name" value="Prephenate dehydrogenase [NADP(+)]"/>
    <property type="match status" value="1"/>
</dbReference>
<keyword evidence="5 9" id="KW-0560">Oxidoreductase</keyword>
<evidence type="ECO:0000313" key="12">
    <source>
        <dbReference type="Proteomes" id="UP000307173"/>
    </source>
</evidence>
<keyword evidence="4 9" id="KW-0521">NADP</keyword>
<name>A0A4V4NF54_9ASCO</name>
<dbReference type="InterPro" id="IPR008927">
    <property type="entry name" value="6-PGluconate_DH-like_C_sf"/>
</dbReference>
<dbReference type="Gene3D" id="3.40.50.720">
    <property type="entry name" value="NAD(P)-binding Rossmann-like Domain"/>
    <property type="match status" value="1"/>
</dbReference>
<evidence type="ECO:0000256" key="8">
    <source>
        <dbReference type="ARBA" id="ARBA00060605"/>
    </source>
</evidence>
<dbReference type="PANTHER" id="PTHR21363">
    <property type="entry name" value="PREPHENATE DEHYDROGENASE"/>
    <property type="match status" value="1"/>
</dbReference>
<dbReference type="Pfam" id="PF03446">
    <property type="entry name" value="NAD_binding_2"/>
    <property type="match status" value="1"/>
</dbReference>
<dbReference type="Pfam" id="PF20463">
    <property type="entry name" value="PDH_C"/>
    <property type="match status" value="1"/>
</dbReference>
<dbReference type="FunFam" id="1.10.3660.10:FF:000002">
    <property type="entry name" value="Prephenate dehydrogenase [NADP(+)]"/>
    <property type="match status" value="1"/>
</dbReference>
<keyword evidence="3 9" id="KW-0028">Amino-acid biosynthesis</keyword>
<accession>A0A4V4NF54</accession>
<comment type="pathway">
    <text evidence="8 9">Amino-acid biosynthesis; L-tyrosine biosynthesis; (4-hydroxyphenyl)pyruvate from prephenate (NADP(+) route): step 1/1.</text>
</comment>
<keyword evidence="6 9" id="KW-0057">Aromatic amino acid biosynthesis</keyword>
<comment type="caution">
    <text evidence="11">The sequence shown here is derived from an EMBL/GenBank/DDBJ whole genome shotgun (WGS) entry which is preliminary data.</text>
</comment>
<dbReference type="InterPro" id="IPR003099">
    <property type="entry name" value="Prephen_DH"/>
</dbReference>
<evidence type="ECO:0000256" key="4">
    <source>
        <dbReference type="ARBA" id="ARBA00022857"/>
    </source>
</evidence>
<proteinExistence type="inferred from homology"/>
<dbReference type="PROSITE" id="PS51176">
    <property type="entry name" value="PDH_ADH"/>
    <property type="match status" value="1"/>
</dbReference>
<dbReference type="GO" id="GO:0070403">
    <property type="term" value="F:NAD+ binding"/>
    <property type="evidence" value="ECO:0007669"/>
    <property type="project" value="TreeGrafter"/>
</dbReference>
<dbReference type="AlphaFoldDB" id="A0A4V4NF54"/>
<evidence type="ECO:0000256" key="5">
    <source>
        <dbReference type="ARBA" id="ARBA00023002"/>
    </source>
</evidence>
<dbReference type="PIRSF" id="PIRSF036510">
    <property type="entry name" value="PDH_fung"/>
    <property type="match status" value="1"/>
</dbReference>
<dbReference type="PANTHER" id="PTHR21363:SF0">
    <property type="entry name" value="PREPHENATE DEHYDROGENASE [NADP(+)]"/>
    <property type="match status" value="1"/>
</dbReference>
<reference evidence="11 12" key="1">
    <citation type="journal article" date="2019" name="Front. Genet.">
        <title>Whole-Genome Sequencing of the Opportunistic Yeast Pathogen Candida inconspicua Uncovers Its Hybrid Origin.</title>
        <authorList>
            <person name="Mixao V."/>
            <person name="Hansen A.P."/>
            <person name="Saus E."/>
            <person name="Boekhout T."/>
            <person name="Lass-Florl C."/>
            <person name="Gabaldon T."/>
        </authorList>
    </citation>
    <scope>NUCLEOTIDE SEQUENCE [LARGE SCALE GENOMIC DNA]</scope>
    <source>
        <strain evidence="11 12">CBS 180</strain>
    </source>
</reference>
<dbReference type="InterPro" id="IPR050812">
    <property type="entry name" value="Preph/Arog_dehydrog"/>
</dbReference>
<keyword evidence="12" id="KW-1185">Reference proteome</keyword>
<dbReference type="EC" id="1.3.1.13" evidence="9"/>
<gene>
    <name evidence="11" type="ORF">CANINC_004597</name>
</gene>
<dbReference type="FunFam" id="1.10.3660.10:FF:000004">
    <property type="entry name" value="Prephenate dehydrogenase [NADP(+)]"/>
    <property type="match status" value="1"/>
</dbReference>
<evidence type="ECO:0000256" key="6">
    <source>
        <dbReference type="ARBA" id="ARBA00023141"/>
    </source>
</evidence>
<evidence type="ECO:0000256" key="2">
    <source>
        <dbReference type="ARBA" id="ARBA00022498"/>
    </source>
</evidence>
<dbReference type="Gene3D" id="1.10.3660.10">
    <property type="entry name" value="6-phosphogluconate dehydrogenase C-terminal like domain"/>
    <property type="match status" value="2"/>
</dbReference>
<dbReference type="SUPFAM" id="SSF51735">
    <property type="entry name" value="NAD(P)-binding Rossmann-fold domains"/>
    <property type="match status" value="1"/>
</dbReference>